<sequence>MAAVSVDLDELVRKMGADPEFLRQTLEWLLQQLMEVEVRERIGADRYDRTPDRTTYRNGHRPRDGDTRLGTLHLAIPKLRQGSYFPGFLEPRKRSEHALVSVIQEAYVNGVSTRKVDQLVQALGLEGVSKSTVSRVAQELDARITAFRERPLTGRYPYVWLDARYVKVRDGDRVFSMALVVAIGIRETGERAVLGFDCGWSEEAAFWTDFLRRLRARGLNGVLLVISDAHQGLQHAIQTVFQGVMWQRCRVHFLRNLLSTVPRSAQAMVAALVRTIFAQATQADARLPRQAVSEQLRSRFPAAATLLADAAEDILAYMAFPPEHWRQLHSTNPLERLNRELARRCDVVGIFPNAAAVLRLAGAVLLEQQDEWATAPRRYFSQTSMEKLQPRYQTALTAANGAR</sequence>
<keyword evidence="6" id="KW-0814">Transposable element</keyword>
<name>A0A6F8ZCP4_9FIRM</name>
<evidence type="ECO:0000256" key="3">
    <source>
        <dbReference type="ARBA" id="ARBA00022578"/>
    </source>
</evidence>
<dbReference type="InterPro" id="IPR001207">
    <property type="entry name" value="Transposase_mutator"/>
</dbReference>
<accession>A0A6F8ZCP4</accession>
<keyword evidence="3 6" id="KW-0815">Transposition</keyword>
<dbReference type="PANTHER" id="PTHR33217">
    <property type="entry name" value="TRANSPOSASE FOR INSERTION SEQUENCE ELEMENT IS1081"/>
    <property type="match status" value="1"/>
</dbReference>
<evidence type="ECO:0000313" key="8">
    <source>
        <dbReference type="Proteomes" id="UP000503399"/>
    </source>
</evidence>
<keyword evidence="4 6" id="KW-0238">DNA-binding</keyword>
<dbReference type="KEGG" id="hfv:R50_0195"/>
<dbReference type="GO" id="GO:0006313">
    <property type="term" value="P:DNA transposition"/>
    <property type="evidence" value="ECO:0007669"/>
    <property type="project" value="UniProtKB-UniRule"/>
</dbReference>
<dbReference type="NCBIfam" id="NF033543">
    <property type="entry name" value="transpos_IS256"/>
    <property type="match status" value="1"/>
</dbReference>
<evidence type="ECO:0000256" key="2">
    <source>
        <dbReference type="ARBA" id="ARBA00010961"/>
    </source>
</evidence>
<evidence type="ECO:0000313" key="7">
    <source>
        <dbReference type="EMBL" id="CAB1127701.1"/>
    </source>
</evidence>
<keyword evidence="5 6" id="KW-0233">DNA recombination</keyword>
<keyword evidence="8" id="KW-1185">Reference proteome</keyword>
<dbReference type="PANTHER" id="PTHR33217:SF7">
    <property type="entry name" value="TRANSPOSASE FOR INSERTION SEQUENCE ELEMENT IS1081"/>
    <property type="match status" value="1"/>
</dbReference>
<evidence type="ECO:0000256" key="1">
    <source>
        <dbReference type="ARBA" id="ARBA00002190"/>
    </source>
</evidence>
<protein>
    <recommendedName>
        <fullName evidence="6">Mutator family transposase</fullName>
    </recommendedName>
</protein>
<evidence type="ECO:0000256" key="5">
    <source>
        <dbReference type="ARBA" id="ARBA00023172"/>
    </source>
</evidence>
<reference evidence="7 8" key="1">
    <citation type="submission" date="2020-02" db="EMBL/GenBank/DDBJ databases">
        <authorList>
            <person name="Hogendoorn C."/>
        </authorList>
    </citation>
    <scope>NUCLEOTIDE SEQUENCE [LARGE SCALE GENOMIC DNA]</scope>
    <source>
        <strain evidence="7">R501</strain>
    </source>
</reference>
<dbReference type="AlphaFoldDB" id="A0A6F8ZCP4"/>
<gene>
    <name evidence="7" type="ORF">R50_0195</name>
</gene>
<dbReference type="EMBL" id="LR778114">
    <property type="protein sequence ID" value="CAB1127701.1"/>
    <property type="molecule type" value="Genomic_DNA"/>
</dbReference>
<organism evidence="7 8">
    <name type="scientific">Candidatus Hydrogenisulfobacillus filiaventi</name>
    <dbReference type="NCBI Taxonomy" id="2707344"/>
    <lineage>
        <taxon>Bacteria</taxon>
        <taxon>Bacillati</taxon>
        <taxon>Bacillota</taxon>
        <taxon>Clostridia</taxon>
        <taxon>Eubacteriales</taxon>
        <taxon>Clostridiales Family XVII. Incertae Sedis</taxon>
        <taxon>Candidatus Hydrogenisulfobacillus</taxon>
    </lineage>
</organism>
<evidence type="ECO:0000256" key="4">
    <source>
        <dbReference type="ARBA" id="ARBA00023125"/>
    </source>
</evidence>
<dbReference type="Proteomes" id="UP000503399">
    <property type="component" value="Chromosome"/>
</dbReference>
<evidence type="ECO:0000256" key="6">
    <source>
        <dbReference type="RuleBase" id="RU365089"/>
    </source>
</evidence>
<comment type="function">
    <text evidence="1 6">Required for the transposition of the insertion element.</text>
</comment>
<dbReference type="GO" id="GO:0003677">
    <property type="term" value="F:DNA binding"/>
    <property type="evidence" value="ECO:0007669"/>
    <property type="project" value="UniProtKB-UniRule"/>
</dbReference>
<dbReference type="Pfam" id="PF00872">
    <property type="entry name" value="Transposase_mut"/>
    <property type="match status" value="1"/>
</dbReference>
<proteinExistence type="inferred from homology"/>
<comment type="similarity">
    <text evidence="2 6">Belongs to the transposase mutator family.</text>
</comment>
<dbReference type="GO" id="GO:0004803">
    <property type="term" value="F:transposase activity"/>
    <property type="evidence" value="ECO:0007669"/>
    <property type="project" value="UniProtKB-UniRule"/>
</dbReference>